<dbReference type="Pfam" id="PF07679">
    <property type="entry name" value="I-set"/>
    <property type="match status" value="3"/>
</dbReference>
<evidence type="ECO:0000259" key="9">
    <source>
        <dbReference type="PROSITE" id="PS50835"/>
    </source>
</evidence>
<dbReference type="FunFam" id="2.60.40.10:FF:000345">
    <property type="entry name" value="Muscle M-line assembly protein unc-89"/>
    <property type="match status" value="1"/>
</dbReference>
<feature type="region of interest" description="Disordered" evidence="8">
    <location>
        <begin position="1057"/>
        <end position="1114"/>
    </location>
</feature>
<dbReference type="GO" id="GO:0008046">
    <property type="term" value="F:axon guidance receptor activity"/>
    <property type="evidence" value="ECO:0007669"/>
    <property type="project" value="TreeGrafter"/>
</dbReference>
<feature type="region of interest" description="Disordered" evidence="8">
    <location>
        <begin position="596"/>
        <end position="620"/>
    </location>
</feature>
<dbReference type="Gene3D" id="2.60.40.10">
    <property type="entry name" value="Immunoglobulins"/>
    <property type="match status" value="3"/>
</dbReference>
<protein>
    <recommendedName>
        <fullName evidence="9">Ig-like domain-containing protein</fullName>
    </recommendedName>
</protein>
<comment type="subcellular location">
    <subcellularLocation>
        <location evidence="1">Cytoplasm</location>
    </subcellularLocation>
</comment>
<dbReference type="InterPro" id="IPR003599">
    <property type="entry name" value="Ig_sub"/>
</dbReference>
<dbReference type="InterPro" id="IPR050958">
    <property type="entry name" value="Cell_Adh-Cytoskel_Orgn"/>
</dbReference>
<dbReference type="SUPFAM" id="SSF48726">
    <property type="entry name" value="Immunoglobulin"/>
    <property type="match status" value="3"/>
</dbReference>
<evidence type="ECO:0000256" key="3">
    <source>
        <dbReference type="ARBA" id="ARBA00022490"/>
    </source>
</evidence>
<dbReference type="FunFam" id="2.60.40.10:FF:000425">
    <property type="entry name" value="Myosin light chain kinase"/>
    <property type="match status" value="2"/>
</dbReference>
<dbReference type="GO" id="GO:0043025">
    <property type="term" value="C:neuronal cell body"/>
    <property type="evidence" value="ECO:0007669"/>
    <property type="project" value="TreeGrafter"/>
</dbReference>
<proteinExistence type="inferred from homology"/>
<dbReference type="PROSITE" id="PS50835">
    <property type="entry name" value="IG_LIKE"/>
    <property type="match status" value="3"/>
</dbReference>
<comment type="similarity">
    <text evidence="2">Belongs to the protein kinase superfamily. CAMK Ser/Thr protein kinase family.</text>
</comment>
<feature type="domain" description="Ig-like" evidence="9">
    <location>
        <begin position="499"/>
        <end position="588"/>
    </location>
</feature>
<dbReference type="InterPro" id="IPR013098">
    <property type="entry name" value="Ig_I-set"/>
</dbReference>
<dbReference type="InterPro" id="IPR003598">
    <property type="entry name" value="Ig_sub2"/>
</dbReference>
<accession>A0A2C9K0Z7</accession>
<dbReference type="KEGG" id="bgt:106076694"/>
<evidence type="ECO:0000313" key="10">
    <source>
        <dbReference type="EnsemblMetazoa" id="BGLB011370-PB"/>
    </source>
</evidence>
<evidence type="ECO:0000256" key="8">
    <source>
        <dbReference type="SAM" id="MobiDB-lite"/>
    </source>
</evidence>
<evidence type="ECO:0000256" key="7">
    <source>
        <dbReference type="ARBA" id="ARBA00023319"/>
    </source>
</evidence>
<dbReference type="Proteomes" id="UP000076420">
    <property type="component" value="Unassembled WGS sequence"/>
</dbReference>
<dbReference type="EnsemblMetazoa" id="BGLB011370-RB">
    <property type="protein sequence ID" value="BGLB011370-PB"/>
    <property type="gene ID" value="BGLB011370"/>
</dbReference>
<dbReference type="VEuPathDB" id="VectorBase:BGLB011370"/>
<evidence type="ECO:0000256" key="4">
    <source>
        <dbReference type="ARBA" id="ARBA00022729"/>
    </source>
</evidence>
<dbReference type="SMART" id="SM00408">
    <property type="entry name" value="IGc2"/>
    <property type="match status" value="3"/>
</dbReference>
<dbReference type="GO" id="GO:0007156">
    <property type="term" value="P:homophilic cell adhesion via plasma membrane adhesion molecules"/>
    <property type="evidence" value="ECO:0007669"/>
    <property type="project" value="TreeGrafter"/>
</dbReference>
<evidence type="ECO:0000256" key="6">
    <source>
        <dbReference type="ARBA" id="ARBA00023157"/>
    </source>
</evidence>
<keyword evidence="7" id="KW-0393">Immunoglobulin domain</keyword>
<dbReference type="SMART" id="SM00409">
    <property type="entry name" value="IG"/>
    <property type="match status" value="3"/>
</dbReference>
<gene>
    <name evidence="10" type="primary">106076694</name>
</gene>
<dbReference type="InterPro" id="IPR007110">
    <property type="entry name" value="Ig-like_dom"/>
</dbReference>
<dbReference type="GO" id="GO:0050808">
    <property type="term" value="P:synapse organization"/>
    <property type="evidence" value="ECO:0007669"/>
    <property type="project" value="TreeGrafter"/>
</dbReference>
<reference evidence="10" key="1">
    <citation type="submission" date="2020-05" db="UniProtKB">
        <authorList>
            <consortium name="EnsemblMetazoa"/>
        </authorList>
    </citation>
    <scope>IDENTIFICATION</scope>
    <source>
        <strain evidence="10">BB02</strain>
    </source>
</reference>
<feature type="domain" description="Ig-like" evidence="9">
    <location>
        <begin position="348"/>
        <end position="436"/>
    </location>
</feature>
<dbReference type="InterPro" id="IPR036179">
    <property type="entry name" value="Ig-like_dom_sf"/>
</dbReference>
<dbReference type="VEuPathDB" id="VectorBase:BGLAX_045924"/>
<evidence type="ECO:0000256" key="2">
    <source>
        <dbReference type="ARBA" id="ARBA00006692"/>
    </source>
</evidence>
<dbReference type="PANTHER" id="PTHR45080:SF8">
    <property type="entry name" value="IG-LIKE DOMAIN-CONTAINING PROTEIN"/>
    <property type="match status" value="1"/>
</dbReference>
<dbReference type="STRING" id="6526.A0A2C9K0Z7"/>
<evidence type="ECO:0000313" key="11">
    <source>
        <dbReference type="Proteomes" id="UP000076420"/>
    </source>
</evidence>
<evidence type="ECO:0000256" key="1">
    <source>
        <dbReference type="ARBA" id="ARBA00004496"/>
    </source>
</evidence>
<keyword evidence="4" id="KW-0732">Signal</keyword>
<feature type="domain" description="Ig-like" evidence="9">
    <location>
        <begin position="751"/>
        <end position="840"/>
    </location>
</feature>
<dbReference type="GO" id="GO:0030017">
    <property type="term" value="C:sarcomere"/>
    <property type="evidence" value="ECO:0007669"/>
    <property type="project" value="UniProtKB-ARBA"/>
</dbReference>
<name>A0A2C9K0Z7_BIOGL</name>
<feature type="compositionally biased region" description="Polar residues" evidence="8">
    <location>
        <begin position="1072"/>
        <end position="1089"/>
    </location>
</feature>
<keyword evidence="3" id="KW-0963">Cytoplasm</keyword>
<dbReference type="InterPro" id="IPR013783">
    <property type="entry name" value="Ig-like_fold"/>
</dbReference>
<organism evidence="10 11">
    <name type="scientific">Biomphalaria glabrata</name>
    <name type="common">Bloodfluke planorb</name>
    <name type="synonym">Freshwater snail</name>
    <dbReference type="NCBI Taxonomy" id="6526"/>
    <lineage>
        <taxon>Eukaryota</taxon>
        <taxon>Metazoa</taxon>
        <taxon>Spiralia</taxon>
        <taxon>Lophotrochozoa</taxon>
        <taxon>Mollusca</taxon>
        <taxon>Gastropoda</taxon>
        <taxon>Heterobranchia</taxon>
        <taxon>Euthyneura</taxon>
        <taxon>Panpulmonata</taxon>
        <taxon>Hygrophila</taxon>
        <taxon>Lymnaeoidea</taxon>
        <taxon>Planorbidae</taxon>
        <taxon>Biomphalaria</taxon>
    </lineage>
</organism>
<dbReference type="GO" id="GO:0005886">
    <property type="term" value="C:plasma membrane"/>
    <property type="evidence" value="ECO:0007669"/>
    <property type="project" value="TreeGrafter"/>
</dbReference>
<evidence type="ECO:0000256" key="5">
    <source>
        <dbReference type="ARBA" id="ARBA00022737"/>
    </source>
</evidence>
<keyword evidence="6" id="KW-1015">Disulfide bond</keyword>
<sequence length="1429" mass="161543">MVEIYKETIAIEKEKPQEVEELQEDFIMADLEDVFEEIAEQLAQEIVENVKEIFSIEKETPSEIVEEKEQCESLLTDISDETETYQAFELIVDGSKENILIFKAPQNVEQTIETSLVEKTDDVVSSETFEDIAEKQIVTDDYEFIQVNDIQEKEAPFLDEDVSIDLPSNIDESIHFDTELTDSTYVTVDLVQEAEKKKDVVYGNQDDINIVSHFEFIEGESDIKEEFVVLDDVYDEAKEYEIVDQQTETSLYLEKTSEVISISDQIPELRTQLLTKEDEEAEFTIPQQDIFEAGKDSELDEVAKEKPVLDISTTVGAEDKLTVELNIEERPLTTELDVKEVKDDRVKPVFYSTLKNITVTESSRVKLEVSFFAKPAPSVTWLIDDQVIKSTSEFQISTTDTTSSLLIPEIYPEDEGIYKVVLINEVGQVESVASVIVESESKGPEQPTEDVVTKEEILEETSFEVEVEINKEEKVTSEIVSQETIVVQKEAPEEAPEAPRFTQTLQKDLVVFEGSTVTLVCFVVGKPTPVVTWYKEEVEITRMDCYISTYENGLCTLVINNLTLDDEAEFICKATNEAGTATTYVDIFVEKPEEPRAPSAELELPLEEQPELKQPEESLPVTTSLEFTVSEFTSSEIDTAETLIDKYFDIPETEEVSKSPEILAQEVTQIIPVEISQEEEKPSKDTSAEFDVKAEAPEISTSVDAFETLISQIEEAVTEDRISVTDETAEQTIFTTTEDTFDIVEKVGNKPTFVKELESIEATEGQPVRFEVVVHGEPTPEVTWFLDGEIIRDSQVYKIETGPDGLCSLFLPESFPEDEGEYECQATNVYGTVSTKADLYIQGVSTDKMIPLNDFKSEGTHGEYPTEDFKMSTDLSEYLDDNYDAKFVDYSIGYPLDQDINQTVLLEDTDNKSKEVNETENLETLDNETDHVLAVEMIQKSKDTFKSEDQELSDENSDFVLAPEILASKDTRHEEKQTLTNVNKSNNSTDNDTGIFLSEILEDTIKEGIKLVKEDKTRGERENKKDNVSSLEIEAVKDTFTPVDEVTQDNNATLVDGVTQDNNATPVDEVTQDNNATPVDVVTQDNNATPVDEVTQDNNATPVDEITQDNNATPVDEVTQDNNATPVDEVTQDNNATLVDGVTPKDNATPVDEVTQDNNATPVDVVTQDNNATLVDGVTQDNNATPVDELIQEDEQTDKDSIREKVTVEDKVKTEETTEILSTLIETEKEVIETEEIINTEVTLTDKEVLETEEITEKEVIETEEMTEKEVIETEEITEKEVIETEEITEKEVIETEEITEKEVIETEEITEKEVIETEEITEKEVIETEEITEKEVIETEEITEKEVIETEEITEKEVIETEEITEKEVIETEEITEKEVTKTEEITEKEVIETEEITEKEVIETEEITEKEVIETEEIIEKEVIETE</sequence>
<keyword evidence="5" id="KW-0677">Repeat</keyword>
<dbReference type="GO" id="GO:0030424">
    <property type="term" value="C:axon"/>
    <property type="evidence" value="ECO:0007669"/>
    <property type="project" value="TreeGrafter"/>
</dbReference>
<dbReference type="PANTHER" id="PTHR45080">
    <property type="entry name" value="CONTACTIN 5"/>
    <property type="match status" value="1"/>
</dbReference>